<dbReference type="InterPro" id="IPR008920">
    <property type="entry name" value="TF_FadR/GntR_C"/>
</dbReference>
<evidence type="ECO:0000313" key="5">
    <source>
        <dbReference type="EMBL" id="GAH63949.1"/>
    </source>
</evidence>
<dbReference type="Pfam" id="PF07729">
    <property type="entry name" value="FCD"/>
    <property type="match status" value="1"/>
</dbReference>
<dbReference type="EMBL" id="BARU01034458">
    <property type="protein sequence ID" value="GAH63949.1"/>
    <property type="molecule type" value="Genomic_DNA"/>
</dbReference>
<evidence type="ECO:0000256" key="1">
    <source>
        <dbReference type="ARBA" id="ARBA00023015"/>
    </source>
</evidence>
<comment type="caution">
    <text evidence="5">The sequence shown here is derived from an EMBL/GenBank/DDBJ whole genome shotgun (WGS) entry which is preliminary data.</text>
</comment>
<dbReference type="SUPFAM" id="SSF48008">
    <property type="entry name" value="GntR ligand-binding domain-like"/>
    <property type="match status" value="1"/>
</dbReference>
<keyword evidence="2" id="KW-0238">DNA-binding</keyword>
<accession>X1ICX0</accession>
<gene>
    <name evidence="5" type="ORF">S03H2_54097</name>
</gene>
<sequence length="112" mass="13524">SLLRLRDEAEKAVMERRIEKYITVNKDFHFYIYNRCNNKWLVRYIQSLWYFGRWVNVATLFEHNVAQKYLASHGRIYEAIRDRDEKALEAAFVDHLNDALESTLRALSRLEK</sequence>
<feature type="domain" description="GntR C-terminal" evidence="4">
    <location>
        <begin position="2"/>
        <end position="97"/>
    </location>
</feature>
<keyword evidence="3" id="KW-0804">Transcription</keyword>
<evidence type="ECO:0000256" key="2">
    <source>
        <dbReference type="ARBA" id="ARBA00023125"/>
    </source>
</evidence>
<reference evidence="5" key="1">
    <citation type="journal article" date="2014" name="Front. Microbiol.">
        <title>High frequency of phylogenetically diverse reductive dehalogenase-homologous genes in deep subseafloor sedimentary metagenomes.</title>
        <authorList>
            <person name="Kawai M."/>
            <person name="Futagami T."/>
            <person name="Toyoda A."/>
            <person name="Takaki Y."/>
            <person name="Nishi S."/>
            <person name="Hori S."/>
            <person name="Arai W."/>
            <person name="Tsubouchi T."/>
            <person name="Morono Y."/>
            <person name="Uchiyama I."/>
            <person name="Ito T."/>
            <person name="Fujiyama A."/>
            <person name="Inagaki F."/>
            <person name="Takami H."/>
        </authorList>
    </citation>
    <scope>NUCLEOTIDE SEQUENCE</scope>
    <source>
        <strain evidence="5">Expedition CK06-06</strain>
    </source>
</reference>
<evidence type="ECO:0000259" key="4">
    <source>
        <dbReference type="Pfam" id="PF07729"/>
    </source>
</evidence>
<dbReference type="Gene3D" id="1.20.120.530">
    <property type="entry name" value="GntR ligand-binding domain-like"/>
    <property type="match status" value="1"/>
</dbReference>
<evidence type="ECO:0000256" key="3">
    <source>
        <dbReference type="ARBA" id="ARBA00023163"/>
    </source>
</evidence>
<name>X1ICX0_9ZZZZ</name>
<dbReference type="AlphaFoldDB" id="X1ICX0"/>
<organism evidence="5">
    <name type="scientific">marine sediment metagenome</name>
    <dbReference type="NCBI Taxonomy" id="412755"/>
    <lineage>
        <taxon>unclassified sequences</taxon>
        <taxon>metagenomes</taxon>
        <taxon>ecological metagenomes</taxon>
    </lineage>
</organism>
<protein>
    <recommendedName>
        <fullName evidence="4">GntR C-terminal domain-containing protein</fullName>
    </recommendedName>
</protein>
<proteinExistence type="predicted"/>
<feature type="non-terminal residue" evidence="5">
    <location>
        <position position="1"/>
    </location>
</feature>
<keyword evidence="1" id="KW-0805">Transcription regulation</keyword>
<dbReference type="GO" id="GO:0003677">
    <property type="term" value="F:DNA binding"/>
    <property type="evidence" value="ECO:0007669"/>
    <property type="project" value="UniProtKB-KW"/>
</dbReference>
<dbReference type="InterPro" id="IPR011711">
    <property type="entry name" value="GntR_C"/>
</dbReference>